<name>A0A085WK29_9BACT</name>
<dbReference type="PATRIC" id="fig|394096.3.peg.3320"/>
<reference evidence="1 2" key="1">
    <citation type="submission" date="2014-04" db="EMBL/GenBank/DDBJ databases">
        <title>Genome assembly of Hyalangium minutum DSM 14724.</title>
        <authorList>
            <person name="Sharma G."/>
            <person name="Subramanian S."/>
        </authorList>
    </citation>
    <scope>NUCLEOTIDE SEQUENCE [LARGE SCALE GENOMIC DNA]</scope>
    <source>
        <strain evidence="1 2">DSM 14724</strain>
    </source>
</reference>
<dbReference type="RefSeq" id="WP_044188474.1">
    <property type="nucleotide sequence ID" value="NZ_JMCB01000006.1"/>
</dbReference>
<comment type="caution">
    <text evidence="1">The sequence shown here is derived from an EMBL/GenBank/DDBJ whole genome shotgun (WGS) entry which is preliminary data.</text>
</comment>
<proteinExistence type="predicted"/>
<gene>
    <name evidence="1" type="ORF">DB31_7279</name>
</gene>
<keyword evidence="2" id="KW-1185">Reference proteome</keyword>
<protein>
    <submittedName>
        <fullName evidence="1">Uncharacterized protein</fullName>
    </submittedName>
</protein>
<dbReference type="Proteomes" id="UP000028725">
    <property type="component" value="Unassembled WGS sequence"/>
</dbReference>
<organism evidence="1 2">
    <name type="scientific">Hyalangium minutum</name>
    <dbReference type="NCBI Taxonomy" id="394096"/>
    <lineage>
        <taxon>Bacteria</taxon>
        <taxon>Pseudomonadati</taxon>
        <taxon>Myxococcota</taxon>
        <taxon>Myxococcia</taxon>
        <taxon>Myxococcales</taxon>
        <taxon>Cystobacterineae</taxon>
        <taxon>Archangiaceae</taxon>
        <taxon>Hyalangium</taxon>
    </lineage>
</organism>
<dbReference type="OrthoDB" id="8879634at2"/>
<dbReference type="AlphaFoldDB" id="A0A085WK29"/>
<accession>A0A085WK29</accession>
<sequence length="474" mass="52148">MLATILTLALVVQDQTPLRAAPQDSATRQATLWQGEWLEVRGERQGFLQVYDHRRERPGYIRQQQVRVYTLDEASVPRLQAVVEFLRDTSGAEALGIGYTAALLRAANPSQVGPELFDAMGTLADRLARRASSKKSNDETLAAHLDVAASYGVKLLSIEQEGRTRICYDGEAFRRVLGMGGSPEARLRAALALTRPECMDPALSQVERQAVDEWRSGVLEQVDSAQLPAWQANRLHLRRAEVYASLAYQWTRRGEAVRGAKASERSVEELARVLKSELADEDRSAYAVAAVRVAASRWASVPVPEKPGAGPRLELTQGRPGETCLRLMDPTKASANPKAPASPLAERCTYGLVWPGSLRQSPQGTVVTVAVQLLEGWTELWVFHQEGDGWLLDALSPATTEPGVGYVELAGFTPDGSRVLVAREVLVEGKIQSSFQVLKRETLMPEKTAGRPQDSGTFQRWSTADWRSRTLAVR</sequence>
<evidence type="ECO:0000313" key="1">
    <source>
        <dbReference type="EMBL" id="KFE68042.1"/>
    </source>
</evidence>
<dbReference type="EMBL" id="JMCB01000006">
    <property type="protein sequence ID" value="KFE68042.1"/>
    <property type="molecule type" value="Genomic_DNA"/>
</dbReference>
<evidence type="ECO:0000313" key="2">
    <source>
        <dbReference type="Proteomes" id="UP000028725"/>
    </source>
</evidence>